<comment type="caution">
    <text evidence="2">The sequence shown here is derived from an EMBL/GenBank/DDBJ whole genome shotgun (WGS) entry which is preliminary data.</text>
</comment>
<gene>
    <name evidence="2" type="ORF">BaRGS_00030992</name>
</gene>
<reference evidence="2 3" key="1">
    <citation type="journal article" date="2023" name="Sci. Data">
        <title>Genome assembly of the Korean intertidal mud-creeper Batillaria attramentaria.</title>
        <authorList>
            <person name="Patra A.K."/>
            <person name="Ho P.T."/>
            <person name="Jun S."/>
            <person name="Lee S.J."/>
            <person name="Kim Y."/>
            <person name="Won Y.J."/>
        </authorList>
    </citation>
    <scope>NUCLEOTIDE SEQUENCE [LARGE SCALE GENOMIC DNA]</scope>
    <source>
        <strain evidence="2">Wonlab-2016</strain>
    </source>
</reference>
<evidence type="ECO:0000313" key="2">
    <source>
        <dbReference type="EMBL" id="KAK7477809.1"/>
    </source>
</evidence>
<dbReference type="Proteomes" id="UP001519460">
    <property type="component" value="Unassembled WGS sequence"/>
</dbReference>
<protein>
    <submittedName>
        <fullName evidence="2">Uncharacterized protein</fullName>
    </submittedName>
</protein>
<evidence type="ECO:0000313" key="3">
    <source>
        <dbReference type="Proteomes" id="UP001519460"/>
    </source>
</evidence>
<keyword evidence="1" id="KW-0812">Transmembrane</keyword>
<feature type="transmembrane region" description="Helical" evidence="1">
    <location>
        <begin position="12"/>
        <end position="29"/>
    </location>
</feature>
<keyword evidence="1" id="KW-0472">Membrane</keyword>
<dbReference type="AlphaFoldDB" id="A0ABD0JT10"/>
<proteinExistence type="predicted"/>
<evidence type="ECO:0000256" key="1">
    <source>
        <dbReference type="SAM" id="Phobius"/>
    </source>
</evidence>
<accession>A0ABD0JT10</accession>
<keyword evidence="1" id="KW-1133">Transmembrane helix</keyword>
<keyword evidence="3" id="KW-1185">Reference proteome</keyword>
<dbReference type="EMBL" id="JACVVK020000341">
    <property type="protein sequence ID" value="KAK7477809.1"/>
    <property type="molecule type" value="Genomic_DNA"/>
</dbReference>
<name>A0ABD0JT10_9CAEN</name>
<sequence length="103" mass="11609">MVNDVCYLKYPAFSANLPLLMAGLTAGLLQQRHESRVAIRRNNRELYIAPLDVLTVATRNNDSDVYVTSPETMTVINVDYFASARYSDHDSSAGIWDVIRKND</sequence>
<organism evidence="2 3">
    <name type="scientific">Batillaria attramentaria</name>
    <dbReference type="NCBI Taxonomy" id="370345"/>
    <lineage>
        <taxon>Eukaryota</taxon>
        <taxon>Metazoa</taxon>
        <taxon>Spiralia</taxon>
        <taxon>Lophotrochozoa</taxon>
        <taxon>Mollusca</taxon>
        <taxon>Gastropoda</taxon>
        <taxon>Caenogastropoda</taxon>
        <taxon>Sorbeoconcha</taxon>
        <taxon>Cerithioidea</taxon>
        <taxon>Batillariidae</taxon>
        <taxon>Batillaria</taxon>
    </lineage>
</organism>